<dbReference type="AlphaFoldDB" id="A0A498D9H7"/>
<keyword evidence="1" id="KW-1133">Transmembrane helix</keyword>
<keyword evidence="1" id="KW-0472">Membrane</keyword>
<feature type="transmembrane region" description="Helical" evidence="1">
    <location>
        <begin position="93"/>
        <end position="112"/>
    </location>
</feature>
<reference evidence="2 3" key="1">
    <citation type="submission" date="2018-10" db="EMBL/GenBank/DDBJ databases">
        <title>Oceanobacillus sp. YLB-02 draft genome.</title>
        <authorList>
            <person name="Yu L."/>
        </authorList>
    </citation>
    <scope>NUCLEOTIDE SEQUENCE [LARGE SCALE GENOMIC DNA]</scope>
    <source>
        <strain evidence="2 3">YLB-02</strain>
    </source>
</reference>
<evidence type="ECO:0000256" key="1">
    <source>
        <dbReference type="SAM" id="Phobius"/>
    </source>
</evidence>
<evidence type="ECO:0000313" key="3">
    <source>
        <dbReference type="Proteomes" id="UP000270219"/>
    </source>
</evidence>
<dbReference type="RefSeq" id="WP_121523180.1">
    <property type="nucleotide sequence ID" value="NZ_RCHR01000004.1"/>
</dbReference>
<feature type="transmembrane region" description="Helical" evidence="1">
    <location>
        <begin position="34"/>
        <end position="53"/>
    </location>
</feature>
<protein>
    <submittedName>
        <fullName evidence="2">DUF2512 family protein</fullName>
    </submittedName>
</protein>
<keyword evidence="1" id="KW-0812">Transmembrane</keyword>
<proteinExistence type="predicted"/>
<gene>
    <name evidence="2" type="ORF">D8M04_11670</name>
</gene>
<dbReference type="Proteomes" id="UP000270219">
    <property type="component" value="Unassembled WGS sequence"/>
</dbReference>
<dbReference type="OrthoDB" id="2111682at2"/>
<organism evidence="2 3">
    <name type="scientific">Oceanobacillus piezotolerans</name>
    <dbReference type="NCBI Taxonomy" id="2448030"/>
    <lineage>
        <taxon>Bacteria</taxon>
        <taxon>Bacillati</taxon>
        <taxon>Bacillota</taxon>
        <taxon>Bacilli</taxon>
        <taxon>Bacillales</taxon>
        <taxon>Bacillaceae</taxon>
        <taxon>Oceanobacillus</taxon>
    </lineage>
</organism>
<dbReference type="Pfam" id="PF10710">
    <property type="entry name" value="DUF2512"/>
    <property type="match status" value="1"/>
</dbReference>
<evidence type="ECO:0000313" key="2">
    <source>
        <dbReference type="EMBL" id="RLL43580.1"/>
    </source>
</evidence>
<dbReference type="EMBL" id="RCHR01000004">
    <property type="protein sequence ID" value="RLL43580.1"/>
    <property type="molecule type" value="Genomic_DNA"/>
</dbReference>
<keyword evidence="3" id="KW-1185">Reference proteome</keyword>
<feature type="transmembrane region" description="Helical" evidence="1">
    <location>
        <begin position="7"/>
        <end position="28"/>
    </location>
</feature>
<name>A0A498D9H7_9BACI</name>
<comment type="caution">
    <text evidence="2">The sequence shown here is derived from an EMBL/GenBank/DDBJ whole genome shotgun (WGS) entry which is preliminary data.</text>
</comment>
<sequence>MKKHAKALAIKGVMTLIVLYLVLGLSYGMSFGNVLLVTLVLGLVSYGLGDLYILPKSSNVTATLADFGMVFLIIWLLGMAVTDLSLGTISQQALISALVMAAGEFIFHIYILKKGLGLKRRYRTIF</sequence>
<accession>A0A498D9H7</accession>
<dbReference type="InterPro" id="IPR019649">
    <property type="entry name" value="DUF2512"/>
</dbReference>
<feature type="transmembrane region" description="Helical" evidence="1">
    <location>
        <begin position="60"/>
        <end position="81"/>
    </location>
</feature>